<name>A0A426YCT0_ENSVE</name>
<reference evidence="2 3" key="1">
    <citation type="journal article" date="2014" name="Agronomy (Basel)">
        <title>A Draft Genome Sequence for Ensete ventricosum, the Drought-Tolerant Tree Against Hunger.</title>
        <authorList>
            <person name="Harrison J."/>
            <person name="Moore K.A."/>
            <person name="Paszkiewicz K."/>
            <person name="Jones T."/>
            <person name="Grant M."/>
            <person name="Ambacheew D."/>
            <person name="Muzemil S."/>
            <person name="Studholme D.J."/>
        </authorList>
    </citation>
    <scope>NUCLEOTIDE SEQUENCE [LARGE SCALE GENOMIC DNA]</scope>
</reference>
<feature type="region of interest" description="Disordered" evidence="1">
    <location>
        <begin position="71"/>
        <end position="102"/>
    </location>
</feature>
<dbReference type="Proteomes" id="UP000287651">
    <property type="component" value="Unassembled WGS sequence"/>
</dbReference>
<organism evidence="2 3">
    <name type="scientific">Ensete ventricosum</name>
    <name type="common">Abyssinian banana</name>
    <name type="synonym">Musa ensete</name>
    <dbReference type="NCBI Taxonomy" id="4639"/>
    <lineage>
        <taxon>Eukaryota</taxon>
        <taxon>Viridiplantae</taxon>
        <taxon>Streptophyta</taxon>
        <taxon>Embryophyta</taxon>
        <taxon>Tracheophyta</taxon>
        <taxon>Spermatophyta</taxon>
        <taxon>Magnoliopsida</taxon>
        <taxon>Liliopsida</taxon>
        <taxon>Zingiberales</taxon>
        <taxon>Musaceae</taxon>
        <taxon>Ensete</taxon>
    </lineage>
</organism>
<proteinExistence type="predicted"/>
<sequence>MPELEGMRSVTLVINRETSMEHTERLITALSHLSTTFLDENPGEDARNKGAVIMGAADPGEVITRESFGLSAGCEEQGSSRSSTLFNDSVQGVKLSDESHQD</sequence>
<evidence type="ECO:0000256" key="1">
    <source>
        <dbReference type="SAM" id="MobiDB-lite"/>
    </source>
</evidence>
<accession>A0A426YCT0</accession>
<feature type="compositionally biased region" description="Polar residues" evidence="1">
    <location>
        <begin position="77"/>
        <end position="90"/>
    </location>
</feature>
<evidence type="ECO:0000313" key="3">
    <source>
        <dbReference type="Proteomes" id="UP000287651"/>
    </source>
</evidence>
<comment type="caution">
    <text evidence="2">The sequence shown here is derived from an EMBL/GenBank/DDBJ whole genome shotgun (WGS) entry which is preliminary data.</text>
</comment>
<dbReference type="EMBL" id="AMZH03013310">
    <property type="protein sequence ID" value="RRT49500.1"/>
    <property type="molecule type" value="Genomic_DNA"/>
</dbReference>
<evidence type="ECO:0000313" key="2">
    <source>
        <dbReference type="EMBL" id="RRT49500.1"/>
    </source>
</evidence>
<protein>
    <submittedName>
        <fullName evidence="2">Uncharacterized protein</fullName>
    </submittedName>
</protein>
<gene>
    <name evidence="2" type="ORF">B296_00048322</name>
</gene>
<feature type="non-terminal residue" evidence="2">
    <location>
        <position position="102"/>
    </location>
</feature>
<dbReference type="AlphaFoldDB" id="A0A426YCT0"/>